<dbReference type="Pfam" id="PF11951">
    <property type="entry name" value="Fungal_trans_2"/>
    <property type="match status" value="1"/>
</dbReference>
<evidence type="ECO:0000256" key="3">
    <source>
        <dbReference type="SAM" id="MobiDB-lite"/>
    </source>
</evidence>
<dbReference type="GO" id="GO:0005634">
    <property type="term" value="C:nucleus"/>
    <property type="evidence" value="ECO:0007669"/>
    <property type="project" value="UniProtKB-SubCell"/>
</dbReference>
<protein>
    <recommendedName>
        <fullName evidence="4">Zn(2)-C6 fungal-type domain-containing protein</fullName>
    </recommendedName>
</protein>
<dbReference type="OrthoDB" id="4097105at2759"/>
<dbReference type="SMART" id="SM00066">
    <property type="entry name" value="GAL4"/>
    <property type="match status" value="1"/>
</dbReference>
<dbReference type="EMBL" id="KV454504">
    <property type="protein sequence ID" value="ODV57839.1"/>
    <property type="molecule type" value="Genomic_DNA"/>
</dbReference>
<keyword evidence="2" id="KW-0539">Nucleus</keyword>
<dbReference type="PANTHER" id="PTHR37534:SF7">
    <property type="entry name" value="TRANSCRIPTIONAL ACTIVATOR PROTEIN UGA3"/>
    <property type="match status" value="1"/>
</dbReference>
<dbReference type="Proteomes" id="UP000095038">
    <property type="component" value="Unassembled WGS sequence"/>
</dbReference>
<feature type="region of interest" description="Disordered" evidence="3">
    <location>
        <begin position="72"/>
        <end position="104"/>
    </location>
</feature>
<dbReference type="InParanoid" id="A0A1D2V884"/>
<feature type="domain" description="Zn(2)-C6 fungal-type" evidence="4">
    <location>
        <begin position="26"/>
        <end position="54"/>
    </location>
</feature>
<dbReference type="STRING" id="1344418.A0A1D2V884"/>
<accession>A0A1D2V884</accession>
<dbReference type="AlphaFoldDB" id="A0A1D2V884"/>
<organism evidence="5 6">
    <name type="scientific">Ascoidea rubescens DSM 1968</name>
    <dbReference type="NCBI Taxonomy" id="1344418"/>
    <lineage>
        <taxon>Eukaryota</taxon>
        <taxon>Fungi</taxon>
        <taxon>Dikarya</taxon>
        <taxon>Ascomycota</taxon>
        <taxon>Saccharomycotina</taxon>
        <taxon>Saccharomycetes</taxon>
        <taxon>Ascoideaceae</taxon>
        <taxon>Ascoidea</taxon>
    </lineage>
</organism>
<proteinExistence type="predicted"/>
<feature type="compositionally biased region" description="Acidic residues" evidence="3">
    <location>
        <begin position="72"/>
        <end position="92"/>
    </location>
</feature>
<dbReference type="PANTHER" id="PTHR37534">
    <property type="entry name" value="TRANSCRIPTIONAL ACTIVATOR PROTEIN UGA3"/>
    <property type="match status" value="1"/>
</dbReference>
<evidence type="ECO:0000256" key="1">
    <source>
        <dbReference type="ARBA" id="ARBA00004123"/>
    </source>
</evidence>
<dbReference type="RefSeq" id="XP_020044146.1">
    <property type="nucleotide sequence ID" value="XM_020192154.1"/>
</dbReference>
<reference evidence="6" key="1">
    <citation type="submission" date="2016-05" db="EMBL/GenBank/DDBJ databases">
        <title>Comparative genomics of biotechnologically important yeasts.</title>
        <authorList>
            <consortium name="DOE Joint Genome Institute"/>
            <person name="Riley R."/>
            <person name="Haridas S."/>
            <person name="Wolfe K.H."/>
            <person name="Lopes M.R."/>
            <person name="Hittinger C.T."/>
            <person name="Goker M."/>
            <person name="Salamov A."/>
            <person name="Wisecaver J."/>
            <person name="Long T.M."/>
            <person name="Aerts A.L."/>
            <person name="Barry K."/>
            <person name="Choi C."/>
            <person name="Clum A."/>
            <person name="Coughlan A.Y."/>
            <person name="Deshpande S."/>
            <person name="Douglass A.P."/>
            <person name="Hanson S.J."/>
            <person name="Klenk H.-P."/>
            <person name="Labutti K."/>
            <person name="Lapidus A."/>
            <person name="Lindquist E."/>
            <person name="Lipzen A."/>
            <person name="Meier-Kolthoff J.P."/>
            <person name="Ohm R.A."/>
            <person name="Otillar R.P."/>
            <person name="Pangilinan J."/>
            <person name="Peng Y."/>
            <person name="Rokas A."/>
            <person name="Rosa C.A."/>
            <person name="Scheuner C."/>
            <person name="Sibirny A.A."/>
            <person name="Slot J.C."/>
            <person name="Stielow J.B."/>
            <person name="Sun H."/>
            <person name="Kurtzman C.P."/>
            <person name="Blackwell M."/>
            <person name="Grigoriev I.V."/>
            <person name="Jeffries T.W."/>
        </authorList>
    </citation>
    <scope>NUCLEOTIDE SEQUENCE [LARGE SCALE GENOMIC DNA]</scope>
    <source>
        <strain evidence="6">DSM 1968</strain>
    </source>
</reference>
<dbReference type="Pfam" id="PF00172">
    <property type="entry name" value="Zn_clus"/>
    <property type="match status" value="1"/>
</dbReference>
<dbReference type="GO" id="GO:0045944">
    <property type="term" value="P:positive regulation of transcription by RNA polymerase II"/>
    <property type="evidence" value="ECO:0007669"/>
    <property type="project" value="TreeGrafter"/>
</dbReference>
<dbReference type="InterPro" id="IPR036864">
    <property type="entry name" value="Zn2-C6_fun-type_DNA-bd_sf"/>
</dbReference>
<dbReference type="GO" id="GO:0000976">
    <property type="term" value="F:transcription cis-regulatory region binding"/>
    <property type="evidence" value="ECO:0007669"/>
    <property type="project" value="TreeGrafter"/>
</dbReference>
<keyword evidence="6" id="KW-1185">Reference proteome</keyword>
<sequence>MESRAMRSKVDKETHRKTKFKRSRNGCLTCKKRKKKCDETQPFCNNCKKSKRQCEGFARRYKFQRHDKLEADADADADADAGDDAGDVDNNDGESGAKADGVKMGASANGEKADVKDLNLNFDGLNRFVLPIIPIGSFLEEYCIDLQTTQDEENFILKNFFEFSSKICEVQPTLKWTQVILKHGDFELAKCCIMALSYIHLELNAKGAYYIDKIVEYLFQYINQYPDLLHSDYDVSCHKVPSKVLYFNSMKNLLNTDEKKNLEQINKYSILLLVYVFLLGSCLDSGRASISRVFLRVGSIISQNLKHEVVNKNNENYEIIQASKKLVYQLKYTDALMAITSADCRLPLFEVNWMEFNDPGDNTIFEIMGCPAEIIECISKIAVLKHELTHIKNGNNGDNGNNGNNGNNRYNKVEKMEFYNDIKQRLVNYRDYMPLKRYSSESLLSLKVVKCWTIAIHISLLNATKIENYKIIICNLVVEFFDILKQLQHPNVTTIQMVWVISTIGCECNKNSEYQKVIIDFLDQIYFVFKVGNVKTLKRILQNIWDSQTSWESVLQGKEWLESGVEFIII</sequence>
<evidence type="ECO:0000313" key="5">
    <source>
        <dbReference type="EMBL" id="ODV57839.1"/>
    </source>
</evidence>
<dbReference type="PROSITE" id="PS50048">
    <property type="entry name" value="ZN2_CY6_FUNGAL_2"/>
    <property type="match status" value="1"/>
</dbReference>
<evidence type="ECO:0000259" key="4">
    <source>
        <dbReference type="PROSITE" id="PS50048"/>
    </source>
</evidence>
<evidence type="ECO:0000313" key="6">
    <source>
        <dbReference type="Proteomes" id="UP000095038"/>
    </source>
</evidence>
<name>A0A1D2V884_9ASCO</name>
<dbReference type="Gene3D" id="4.10.240.10">
    <property type="entry name" value="Zn(2)-C6 fungal-type DNA-binding domain"/>
    <property type="match status" value="1"/>
</dbReference>
<dbReference type="SUPFAM" id="SSF57701">
    <property type="entry name" value="Zn2/Cys6 DNA-binding domain"/>
    <property type="match status" value="1"/>
</dbReference>
<dbReference type="GO" id="GO:0008270">
    <property type="term" value="F:zinc ion binding"/>
    <property type="evidence" value="ECO:0007669"/>
    <property type="project" value="InterPro"/>
</dbReference>
<dbReference type="CDD" id="cd00067">
    <property type="entry name" value="GAL4"/>
    <property type="match status" value="1"/>
</dbReference>
<dbReference type="GeneID" id="30965790"/>
<dbReference type="InterPro" id="IPR021858">
    <property type="entry name" value="Fun_TF"/>
</dbReference>
<evidence type="ECO:0000256" key="2">
    <source>
        <dbReference type="ARBA" id="ARBA00023242"/>
    </source>
</evidence>
<dbReference type="InterPro" id="IPR001138">
    <property type="entry name" value="Zn2Cys6_DnaBD"/>
</dbReference>
<dbReference type="GO" id="GO:0000981">
    <property type="term" value="F:DNA-binding transcription factor activity, RNA polymerase II-specific"/>
    <property type="evidence" value="ECO:0007669"/>
    <property type="project" value="InterPro"/>
</dbReference>
<gene>
    <name evidence="5" type="ORF">ASCRUDRAFT_73097</name>
</gene>
<dbReference type="PROSITE" id="PS00463">
    <property type="entry name" value="ZN2_CY6_FUNGAL_1"/>
    <property type="match status" value="1"/>
</dbReference>
<comment type="subcellular location">
    <subcellularLocation>
        <location evidence="1">Nucleus</location>
    </subcellularLocation>
</comment>